<protein>
    <submittedName>
        <fullName evidence="1">Uncharacterized protein</fullName>
    </submittedName>
</protein>
<evidence type="ECO:0000313" key="2">
    <source>
        <dbReference type="Proteomes" id="UP001595692"/>
    </source>
</evidence>
<keyword evidence="2" id="KW-1185">Reference proteome</keyword>
<name>A0ABV8CQV2_9GAMM</name>
<proteinExistence type="predicted"/>
<dbReference type="EMBL" id="JBHSAF010000014">
    <property type="protein sequence ID" value="MFC3914542.1"/>
    <property type="molecule type" value="Genomic_DNA"/>
</dbReference>
<dbReference type="Proteomes" id="UP001595692">
    <property type="component" value="Unassembled WGS sequence"/>
</dbReference>
<sequence>MDTNVSGMTLQVDGQPRQDGDMLWFKDSHDWRVKKTAAEAAVAGCIGI</sequence>
<dbReference type="RefSeq" id="WP_377153519.1">
    <property type="nucleotide sequence ID" value="NZ_JBHSAF010000014.1"/>
</dbReference>
<accession>A0ABV8CQV2</accession>
<evidence type="ECO:0000313" key="1">
    <source>
        <dbReference type="EMBL" id="MFC3914542.1"/>
    </source>
</evidence>
<organism evidence="1 2">
    <name type="scientific">Pseudaeromonas sharmana</name>
    <dbReference type="NCBI Taxonomy" id="328412"/>
    <lineage>
        <taxon>Bacteria</taxon>
        <taxon>Pseudomonadati</taxon>
        <taxon>Pseudomonadota</taxon>
        <taxon>Gammaproteobacteria</taxon>
        <taxon>Aeromonadales</taxon>
        <taxon>Aeromonadaceae</taxon>
        <taxon>Pseudaeromonas</taxon>
    </lineage>
</organism>
<comment type="caution">
    <text evidence="1">The sequence shown here is derived from an EMBL/GenBank/DDBJ whole genome shotgun (WGS) entry which is preliminary data.</text>
</comment>
<gene>
    <name evidence="1" type="ORF">ACFOSS_13880</name>
</gene>
<reference evidence="2" key="1">
    <citation type="journal article" date="2019" name="Int. J. Syst. Evol. Microbiol.">
        <title>The Global Catalogue of Microorganisms (GCM) 10K type strain sequencing project: providing services to taxonomists for standard genome sequencing and annotation.</title>
        <authorList>
            <consortium name="The Broad Institute Genomics Platform"/>
            <consortium name="The Broad Institute Genome Sequencing Center for Infectious Disease"/>
            <person name="Wu L."/>
            <person name="Ma J."/>
        </authorList>
    </citation>
    <scope>NUCLEOTIDE SEQUENCE [LARGE SCALE GENOMIC DNA]</scope>
    <source>
        <strain evidence="2">CCUG 54939</strain>
    </source>
</reference>